<dbReference type="EMBL" id="BMFR01000018">
    <property type="protein sequence ID" value="GGG84651.1"/>
    <property type="molecule type" value="Genomic_DNA"/>
</dbReference>
<dbReference type="RefSeq" id="WP_188456457.1">
    <property type="nucleotide sequence ID" value="NZ_BMFR01000018.1"/>
</dbReference>
<evidence type="ECO:0000313" key="2">
    <source>
        <dbReference type="Proteomes" id="UP000622860"/>
    </source>
</evidence>
<dbReference type="Proteomes" id="UP000622860">
    <property type="component" value="Unassembled WGS sequence"/>
</dbReference>
<dbReference type="InterPro" id="IPR046286">
    <property type="entry name" value="DUF6323"/>
</dbReference>
<reference evidence="1" key="1">
    <citation type="journal article" date="2014" name="Int. J. Syst. Evol. Microbiol.">
        <title>Complete genome sequence of Corynebacterium casei LMG S-19264T (=DSM 44701T), isolated from a smear-ripened cheese.</title>
        <authorList>
            <consortium name="US DOE Joint Genome Institute (JGI-PGF)"/>
            <person name="Walter F."/>
            <person name="Albersmeier A."/>
            <person name="Kalinowski J."/>
            <person name="Ruckert C."/>
        </authorList>
    </citation>
    <scope>NUCLEOTIDE SEQUENCE</scope>
    <source>
        <strain evidence="1">CGMCC 1.12754</strain>
    </source>
</reference>
<reference evidence="1" key="2">
    <citation type="submission" date="2020-09" db="EMBL/GenBank/DDBJ databases">
        <authorList>
            <person name="Sun Q."/>
            <person name="Zhou Y."/>
        </authorList>
    </citation>
    <scope>NUCLEOTIDE SEQUENCE</scope>
    <source>
        <strain evidence="1">CGMCC 1.12754</strain>
    </source>
</reference>
<sequence>MFLPRLLGTMDVFMLEKYIDELLKVNKKTTEYGLILTRDEIKNMILVRDRVLKDHGRVELGVEVIKELSEVFCTSPYVENVNFVPTLNELQEIFHYVKNETEDRISDSLLIGIMKENFDDTCNGSIEMLKSFLEEFQEQFRSDAQFRESVLERDEL</sequence>
<keyword evidence="2" id="KW-1185">Reference proteome</keyword>
<proteinExistence type="predicted"/>
<accession>A0A917M8K8</accession>
<comment type="caution">
    <text evidence="1">The sequence shown here is derived from an EMBL/GenBank/DDBJ whole genome shotgun (WGS) entry which is preliminary data.</text>
</comment>
<name>A0A917M8K8_9BACI</name>
<organism evidence="1 2">
    <name type="scientific">Virgibacillus oceani</name>
    <dbReference type="NCBI Taxonomy" id="1479511"/>
    <lineage>
        <taxon>Bacteria</taxon>
        <taxon>Bacillati</taxon>
        <taxon>Bacillota</taxon>
        <taxon>Bacilli</taxon>
        <taxon>Bacillales</taxon>
        <taxon>Bacillaceae</taxon>
        <taxon>Virgibacillus</taxon>
    </lineage>
</organism>
<dbReference type="Pfam" id="PF19848">
    <property type="entry name" value="DUF6323"/>
    <property type="match status" value="1"/>
</dbReference>
<protein>
    <submittedName>
        <fullName evidence="1">Uncharacterized protein</fullName>
    </submittedName>
</protein>
<gene>
    <name evidence="1" type="ORF">GCM10011398_32890</name>
</gene>
<evidence type="ECO:0000313" key="1">
    <source>
        <dbReference type="EMBL" id="GGG84651.1"/>
    </source>
</evidence>
<dbReference type="AlphaFoldDB" id="A0A917M8K8"/>